<feature type="compositionally biased region" description="Polar residues" evidence="1">
    <location>
        <begin position="17"/>
        <end position="28"/>
    </location>
</feature>
<organism evidence="2">
    <name type="scientific">marine metagenome</name>
    <dbReference type="NCBI Taxonomy" id="408172"/>
    <lineage>
        <taxon>unclassified sequences</taxon>
        <taxon>metagenomes</taxon>
        <taxon>ecological metagenomes</taxon>
    </lineage>
</organism>
<feature type="non-terminal residue" evidence="2">
    <location>
        <position position="117"/>
    </location>
</feature>
<proteinExistence type="predicted"/>
<sequence length="117" mass="13149">MSKRNFYNMLSPPDGQSIASNAGITPSSEDVYEEEQRDILRSWAYLTTSGIVDSLSDAADWMSDIMVADDMLPEGMDDEEMVGVGFDMDHPEGDEFMQVNSIPLGELRKMHRHIKDS</sequence>
<dbReference type="AlphaFoldDB" id="A0A383E2U9"/>
<protein>
    <submittedName>
        <fullName evidence="2">Uncharacterized protein</fullName>
    </submittedName>
</protein>
<accession>A0A383E2U9</accession>
<evidence type="ECO:0000313" key="2">
    <source>
        <dbReference type="EMBL" id="SVE50715.1"/>
    </source>
</evidence>
<reference evidence="2" key="1">
    <citation type="submission" date="2018-05" db="EMBL/GenBank/DDBJ databases">
        <authorList>
            <person name="Lanie J.A."/>
            <person name="Ng W.-L."/>
            <person name="Kazmierczak K.M."/>
            <person name="Andrzejewski T.M."/>
            <person name="Davidsen T.M."/>
            <person name="Wayne K.J."/>
            <person name="Tettelin H."/>
            <person name="Glass J.I."/>
            <person name="Rusch D."/>
            <person name="Podicherti R."/>
            <person name="Tsui H.-C.T."/>
            <person name="Winkler M.E."/>
        </authorList>
    </citation>
    <scope>NUCLEOTIDE SEQUENCE</scope>
</reference>
<feature type="region of interest" description="Disordered" evidence="1">
    <location>
        <begin position="1"/>
        <end position="30"/>
    </location>
</feature>
<name>A0A383E2U9_9ZZZZ</name>
<gene>
    <name evidence="2" type="ORF">METZ01_LOCUS503569</name>
</gene>
<dbReference type="EMBL" id="UINC01222090">
    <property type="protein sequence ID" value="SVE50715.1"/>
    <property type="molecule type" value="Genomic_DNA"/>
</dbReference>
<evidence type="ECO:0000256" key="1">
    <source>
        <dbReference type="SAM" id="MobiDB-lite"/>
    </source>
</evidence>